<dbReference type="RefSeq" id="WP_113034315.1">
    <property type="nucleotide sequence ID" value="NZ_QMFB01000020.1"/>
</dbReference>
<keyword evidence="1" id="KW-1003">Cell membrane</keyword>
<evidence type="ECO:0000313" key="8">
    <source>
        <dbReference type="EMBL" id="RAV16655.1"/>
    </source>
</evidence>
<evidence type="ECO:0000256" key="3">
    <source>
        <dbReference type="ARBA" id="ARBA00023136"/>
    </source>
</evidence>
<proteinExistence type="predicted"/>
<feature type="chain" id="PRO_5039215765" description="ABC transporter substrate-binding protein" evidence="7">
    <location>
        <begin position="23"/>
        <end position="519"/>
    </location>
</feature>
<dbReference type="AlphaFoldDB" id="A0A329M9G6"/>
<dbReference type="SUPFAM" id="SSF53850">
    <property type="entry name" value="Periplasmic binding protein-like II"/>
    <property type="match status" value="1"/>
</dbReference>
<dbReference type="InterPro" id="IPR050490">
    <property type="entry name" value="Bact_solute-bd_prot1"/>
</dbReference>
<keyword evidence="3" id="KW-0472">Membrane</keyword>
<keyword evidence="9" id="KW-1185">Reference proteome</keyword>
<name>A0A329M9G6_9BACL</name>
<dbReference type="EMBL" id="QMFB01000020">
    <property type="protein sequence ID" value="RAV16655.1"/>
    <property type="molecule type" value="Genomic_DNA"/>
</dbReference>
<gene>
    <name evidence="8" type="ORF">DQG23_27845</name>
</gene>
<evidence type="ECO:0000256" key="2">
    <source>
        <dbReference type="ARBA" id="ARBA00022729"/>
    </source>
</evidence>
<feature type="region of interest" description="Disordered" evidence="6">
    <location>
        <begin position="28"/>
        <end position="56"/>
    </location>
</feature>
<evidence type="ECO:0000256" key="7">
    <source>
        <dbReference type="SAM" id="SignalP"/>
    </source>
</evidence>
<feature type="compositionally biased region" description="Basic and acidic residues" evidence="6">
    <location>
        <begin position="46"/>
        <end position="55"/>
    </location>
</feature>
<feature type="signal peptide" evidence="7">
    <location>
        <begin position="1"/>
        <end position="22"/>
    </location>
</feature>
<evidence type="ECO:0008006" key="10">
    <source>
        <dbReference type="Google" id="ProtNLM"/>
    </source>
</evidence>
<evidence type="ECO:0000256" key="6">
    <source>
        <dbReference type="SAM" id="MobiDB-lite"/>
    </source>
</evidence>
<reference evidence="8 9" key="1">
    <citation type="journal article" date="2009" name="Int. J. Syst. Evol. Microbiol.">
        <title>Paenibacillus contaminans sp. nov., isolated from a contaminated laboratory plate.</title>
        <authorList>
            <person name="Chou J.H."/>
            <person name="Lee J.H."/>
            <person name="Lin M.C."/>
            <person name="Chang P.S."/>
            <person name="Arun A.B."/>
            <person name="Young C.C."/>
            <person name="Chen W.M."/>
        </authorList>
    </citation>
    <scope>NUCLEOTIDE SEQUENCE [LARGE SCALE GENOMIC DNA]</scope>
    <source>
        <strain evidence="8 9">CKOBP-6</strain>
    </source>
</reference>
<accession>A0A329M9G6</accession>
<dbReference type="Pfam" id="PF01547">
    <property type="entry name" value="SBP_bac_1"/>
    <property type="match status" value="1"/>
</dbReference>
<dbReference type="Proteomes" id="UP000250369">
    <property type="component" value="Unassembled WGS sequence"/>
</dbReference>
<feature type="compositionally biased region" description="Low complexity" evidence="6">
    <location>
        <begin position="31"/>
        <end position="45"/>
    </location>
</feature>
<dbReference type="OrthoDB" id="2057339at2"/>
<dbReference type="InterPro" id="IPR006059">
    <property type="entry name" value="SBP"/>
</dbReference>
<dbReference type="PANTHER" id="PTHR43649">
    <property type="entry name" value="ARABINOSE-BINDING PROTEIN-RELATED"/>
    <property type="match status" value="1"/>
</dbReference>
<keyword evidence="4" id="KW-0564">Palmitate</keyword>
<dbReference type="PANTHER" id="PTHR43649:SF33">
    <property type="entry name" value="POLYGALACTURONAN_RHAMNOGALACTURONAN-BINDING PROTEIN YTCQ"/>
    <property type="match status" value="1"/>
</dbReference>
<dbReference type="Gene3D" id="3.40.190.10">
    <property type="entry name" value="Periplasmic binding protein-like II"/>
    <property type="match status" value="2"/>
</dbReference>
<sequence>MNQPMKKGLIGFLICILLVSIAACSTKTNDPNSSAPAGSTAPSAKEGGKEGDKKPPVKIVAINPNASFDRKTEVEKHAHDIIQDKTGVDLNIVFSPTSADFSQKMNLMLSSGEQLDIIPFLSMDQAIELYKNGAIIPLDDLINQHGANLKKNFNPEVWSEVTADGKIIGIPSLATNTKGTVLQIRTDWLKELKLEKPVTVEDFEKVMEAFKQNKKDAYPLIGAYDFQYLQNGLAPYFLPQASEWWLNEKGELLPPELHPGYKDFMAKLVEWNKKGYIWPEMILSTTPKQVELIAQNKVGAVSGWYSSTIAGATEVLVKTIPDANYEPIILKGNGINKISEAPDTQFVTVITKKSKNPEAAMKFLDYHASREGYELTYVGVEGESYTKLPDGTLEYIGEDKYDSNKASYYALYWMFNMDWNDFSASPMSSWMDRKYTEMMKKTKELPSFKAADRTVKYDKSKWKSYSKLTDLNTFMEEQKIKVFTGERPLSDWDAIMQQWLDIGGKQMIEDRNAQFKAQK</sequence>
<keyword evidence="2 7" id="KW-0732">Signal</keyword>
<evidence type="ECO:0000256" key="4">
    <source>
        <dbReference type="ARBA" id="ARBA00023139"/>
    </source>
</evidence>
<keyword evidence="5" id="KW-0449">Lipoprotein</keyword>
<evidence type="ECO:0000313" key="9">
    <source>
        <dbReference type="Proteomes" id="UP000250369"/>
    </source>
</evidence>
<comment type="caution">
    <text evidence="8">The sequence shown here is derived from an EMBL/GenBank/DDBJ whole genome shotgun (WGS) entry which is preliminary data.</text>
</comment>
<protein>
    <recommendedName>
        <fullName evidence="10">ABC transporter substrate-binding protein</fullName>
    </recommendedName>
</protein>
<evidence type="ECO:0000256" key="1">
    <source>
        <dbReference type="ARBA" id="ARBA00022475"/>
    </source>
</evidence>
<dbReference type="PROSITE" id="PS51257">
    <property type="entry name" value="PROKAR_LIPOPROTEIN"/>
    <property type="match status" value="1"/>
</dbReference>
<evidence type="ECO:0000256" key="5">
    <source>
        <dbReference type="ARBA" id="ARBA00023288"/>
    </source>
</evidence>
<organism evidence="8 9">
    <name type="scientific">Paenibacillus contaminans</name>
    <dbReference type="NCBI Taxonomy" id="450362"/>
    <lineage>
        <taxon>Bacteria</taxon>
        <taxon>Bacillati</taxon>
        <taxon>Bacillota</taxon>
        <taxon>Bacilli</taxon>
        <taxon>Bacillales</taxon>
        <taxon>Paenibacillaceae</taxon>
        <taxon>Paenibacillus</taxon>
    </lineage>
</organism>